<gene>
    <name evidence="2" type="ORF">WR25_14881</name>
</gene>
<dbReference type="Proteomes" id="UP000218231">
    <property type="component" value="Unassembled WGS sequence"/>
</dbReference>
<dbReference type="AlphaFoldDB" id="A0A2A2LV53"/>
<dbReference type="OrthoDB" id="5821057at2759"/>
<dbReference type="EMBL" id="LIAE01006406">
    <property type="protein sequence ID" value="PAV90063.1"/>
    <property type="molecule type" value="Genomic_DNA"/>
</dbReference>
<comment type="caution">
    <text evidence="2">The sequence shown here is derived from an EMBL/GenBank/DDBJ whole genome shotgun (WGS) entry which is preliminary data.</text>
</comment>
<feature type="compositionally biased region" description="Polar residues" evidence="1">
    <location>
        <begin position="7"/>
        <end position="27"/>
    </location>
</feature>
<name>A0A2A2LV53_9BILA</name>
<sequence length="215" mass="24248">MPRKRANTNTCKNTNPPEQTGKPQSISAAIPEASKRVEKQPTKHSTAIKQNGLSQAQENFYDGPAVRTRRKVNPAAYENRPSTSNGHEFYSDTDEESNNKRKGKRKAAAATAAAKTSREKKKKKLNESDQVKEAVKEVIKEEDVNGNGVVAVKQKEKEQNEEKLPVVIQQQQQVAVKPQPQQQEQQQVQPEYTAAEQQLRMGDRFLSRELLSREK</sequence>
<keyword evidence="3" id="KW-1185">Reference proteome</keyword>
<proteinExistence type="predicted"/>
<accession>A0A2A2LV53</accession>
<evidence type="ECO:0000256" key="1">
    <source>
        <dbReference type="SAM" id="MobiDB-lite"/>
    </source>
</evidence>
<evidence type="ECO:0000313" key="2">
    <source>
        <dbReference type="EMBL" id="PAV90063.1"/>
    </source>
</evidence>
<protein>
    <submittedName>
        <fullName evidence="2">Uncharacterized protein</fullName>
    </submittedName>
</protein>
<evidence type="ECO:0000313" key="3">
    <source>
        <dbReference type="Proteomes" id="UP000218231"/>
    </source>
</evidence>
<organism evidence="2 3">
    <name type="scientific">Diploscapter pachys</name>
    <dbReference type="NCBI Taxonomy" id="2018661"/>
    <lineage>
        <taxon>Eukaryota</taxon>
        <taxon>Metazoa</taxon>
        <taxon>Ecdysozoa</taxon>
        <taxon>Nematoda</taxon>
        <taxon>Chromadorea</taxon>
        <taxon>Rhabditida</taxon>
        <taxon>Rhabditina</taxon>
        <taxon>Rhabditomorpha</taxon>
        <taxon>Rhabditoidea</taxon>
        <taxon>Rhabditidae</taxon>
        <taxon>Diploscapter</taxon>
    </lineage>
</organism>
<feature type="compositionally biased region" description="Polar residues" evidence="1">
    <location>
        <begin position="43"/>
        <end position="58"/>
    </location>
</feature>
<reference evidence="2 3" key="1">
    <citation type="journal article" date="2017" name="Curr. Biol.">
        <title>Genome architecture and evolution of a unichromosomal asexual nematode.</title>
        <authorList>
            <person name="Fradin H."/>
            <person name="Zegar C."/>
            <person name="Gutwein M."/>
            <person name="Lucas J."/>
            <person name="Kovtun M."/>
            <person name="Corcoran D."/>
            <person name="Baugh L.R."/>
            <person name="Kiontke K."/>
            <person name="Gunsalus K."/>
            <person name="Fitch D.H."/>
            <person name="Piano F."/>
        </authorList>
    </citation>
    <scope>NUCLEOTIDE SEQUENCE [LARGE SCALE GENOMIC DNA]</scope>
    <source>
        <strain evidence="2">PF1309</strain>
    </source>
</reference>
<feature type="region of interest" description="Disordered" evidence="1">
    <location>
        <begin position="1"/>
        <end position="133"/>
    </location>
</feature>